<dbReference type="GO" id="GO:0009288">
    <property type="term" value="C:bacterial-type flagellum"/>
    <property type="evidence" value="ECO:0007669"/>
    <property type="project" value="UniProtKB-SubCell"/>
</dbReference>
<name>A0A3G1KTD4_FORW1</name>
<dbReference type="InterPro" id="IPR001029">
    <property type="entry name" value="Flagellin_N"/>
</dbReference>
<evidence type="ECO:0000256" key="3">
    <source>
        <dbReference type="ARBA" id="ARBA00023143"/>
    </source>
</evidence>
<organism evidence="7 8">
    <name type="scientific">Formimonas warabiya</name>
    <dbReference type="NCBI Taxonomy" id="1761012"/>
    <lineage>
        <taxon>Bacteria</taxon>
        <taxon>Bacillati</taxon>
        <taxon>Bacillota</taxon>
        <taxon>Clostridia</taxon>
        <taxon>Eubacteriales</taxon>
        <taxon>Peptococcaceae</taxon>
        <taxon>Candidatus Formimonas</taxon>
    </lineage>
</organism>
<dbReference type="Pfam" id="PF00669">
    <property type="entry name" value="Flagellin_N"/>
    <property type="match status" value="1"/>
</dbReference>
<dbReference type="PANTHER" id="PTHR42792:SF2">
    <property type="entry name" value="FLAGELLIN"/>
    <property type="match status" value="1"/>
</dbReference>
<evidence type="ECO:0000259" key="5">
    <source>
        <dbReference type="Pfam" id="PF00669"/>
    </source>
</evidence>
<evidence type="ECO:0000313" key="7">
    <source>
        <dbReference type="EMBL" id="ATW25690.1"/>
    </source>
</evidence>
<dbReference type="SUPFAM" id="SSF64518">
    <property type="entry name" value="Phase 1 flagellin"/>
    <property type="match status" value="1"/>
</dbReference>
<evidence type="ECO:0000313" key="8">
    <source>
        <dbReference type="Proteomes" id="UP000323521"/>
    </source>
</evidence>
<dbReference type="GO" id="GO:0005198">
    <property type="term" value="F:structural molecule activity"/>
    <property type="evidence" value="ECO:0007669"/>
    <property type="project" value="UniProtKB-UniRule"/>
</dbReference>
<comment type="subcellular location">
    <subcellularLocation>
        <location evidence="4">Secreted</location>
    </subcellularLocation>
    <subcellularLocation>
        <location evidence="4">Bacterial flagellum</location>
    </subcellularLocation>
</comment>
<dbReference type="OrthoDB" id="9796789at2"/>
<dbReference type="InterPro" id="IPR001492">
    <property type="entry name" value="Flagellin"/>
</dbReference>
<gene>
    <name evidence="7" type="ORF">DCMF_13780</name>
</gene>
<keyword evidence="3 4" id="KW-0975">Bacterial flagellum</keyword>
<dbReference type="GO" id="GO:0005576">
    <property type="term" value="C:extracellular region"/>
    <property type="evidence" value="ECO:0007669"/>
    <property type="project" value="UniProtKB-SubCell"/>
</dbReference>
<reference evidence="7 8" key="1">
    <citation type="submission" date="2016-10" db="EMBL/GenBank/DDBJ databases">
        <title>Complete Genome Sequence of Peptococcaceae strain DCMF.</title>
        <authorList>
            <person name="Edwards R.J."/>
            <person name="Holland S.I."/>
            <person name="Deshpande N.P."/>
            <person name="Wong Y.K."/>
            <person name="Ertan H."/>
            <person name="Manefield M."/>
            <person name="Russell T.L."/>
            <person name="Lee M.J."/>
        </authorList>
    </citation>
    <scope>NUCLEOTIDE SEQUENCE [LARGE SCALE GENOMIC DNA]</scope>
    <source>
        <strain evidence="7 8">DCMF</strain>
    </source>
</reference>
<feature type="domain" description="Flagellin N-terminal" evidence="5">
    <location>
        <begin position="3"/>
        <end position="137"/>
    </location>
</feature>
<dbReference type="Pfam" id="PF00700">
    <property type="entry name" value="Flagellin_C"/>
    <property type="match status" value="1"/>
</dbReference>
<dbReference type="AlphaFoldDB" id="A0A3G1KTD4"/>
<evidence type="ECO:0000256" key="4">
    <source>
        <dbReference type="RuleBase" id="RU362073"/>
    </source>
</evidence>
<evidence type="ECO:0000259" key="6">
    <source>
        <dbReference type="Pfam" id="PF00700"/>
    </source>
</evidence>
<evidence type="ECO:0000256" key="1">
    <source>
        <dbReference type="ARBA" id="ARBA00005709"/>
    </source>
</evidence>
<sequence>MRINTNTSAATATRYLNNATNSITKNMSKLSSGLRITNAADDATGLVISEQMKNQITGFDQAIKNAEQASAMLNTAEGALGQQENIVSRIRELVVGANTGNMTDENKQTTQDEIDELLSQITDIATNTAYNTKKLLNVSGASGAKLSLTFQVGANAGETLKVDVKASRLKDLGSGTAGLSGFTIMSGTVGKSTGAMSGLIATLDLALKDLSENRATLGATINRLDYTVSNLEVSKENLDASKSLVTDVDMADEYVDMSTNQILEQVSMSMLSQANQKSQSILTLLQG</sequence>
<proteinExistence type="inferred from homology"/>
<dbReference type="KEGG" id="fwa:DCMF_13780"/>
<accession>A0A3G1KTD4</accession>
<dbReference type="Proteomes" id="UP000323521">
    <property type="component" value="Chromosome"/>
</dbReference>
<dbReference type="Gene3D" id="6.10.10.10">
    <property type="entry name" value="Flagellar export chaperone, C-terminal domain"/>
    <property type="match status" value="1"/>
</dbReference>
<protein>
    <recommendedName>
        <fullName evidence="2 4">Flagellin</fullName>
    </recommendedName>
</protein>
<evidence type="ECO:0000256" key="2">
    <source>
        <dbReference type="ARBA" id="ARBA00020110"/>
    </source>
</evidence>
<comment type="similarity">
    <text evidence="1 4">Belongs to the bacterial flagellin family.</text>
</comment>
<feature type="domain" description="Flagellin C-terminal" evidence="6">
    <location>
        <begin position="201"/>
        <end position="285"/>
    </location>
</feature>
<dbReference type="InterPro" id="IPR046358">
    <property type="entry name" value="Flagellin_C"/>
</dbReference>
<keyword evidence="8" id="KW-1185">Reference proteome</keyword>
<dbReference type="Gene3D" id="1.20.1330.10">
    <property type="entry name" value="f41 fragment of flagellin, N-terminal domain"/>
    <property type="match status" value="2"/>
</dbReference>
<dbReference type="PRINTS" id="PR00207">
    <property type="entry name" value="FLAGELLIN"/>
</dbReference>
<dbReference type="EMBL" id="CP017634">
    <property type="protein sequence ID" value="ATW25690.1"/>
    <property type="molecule type" value="Genomic_DNA"/>
</dbReference>
<dbReference type="RefSeq" id="WP_148134953.1">
    <property type="nucleotide sequence ID" value="NZ_CP017634.1"/>
</dbReference>
<comment type="function">
    <text evidence="4">Flagellin is the subunit protein which polymerizes to form the filaments of bacterial flagella.</text>
</comment>
<dbReference type="InterPro" id="IPR042187">
    <property type="entry name" value="Flagellin_C_sub2"/>
</dbReference>
<keyword evidence="4" id="KW-0964">Secreted</keyword>
<dbReference type="PANTHER" id="PTHR42792">
    <property type="entry name" value="FLAGELLIN"/>
    <property type="match status" value="1"/>
</dbReference>